<evidence type="ECO:0000313" key="1">
    <source>
        <dbReference type="EMBL" id="KAI0048609.1"/>
    </source>
</evidence>
<organism evidence="1 2">
    <name type="scientific">Auriscalpium vulgare</name>
    <dbReference type="NCBI Taxonomy" id="40419"/>
    <lineage>
        <taxon>Eukaryota</taxon>
        <taxon>Fungi</taxon>
        <taxon>Dikarya</taxon>
        <taxon>Basidiomycota</taxon>
        <taxon>Agaricomycotina</taxon>
        <taxon>Agaricomycetes</taxon>
        <taxon>Russulales</taxon>
        <taxon>Auriscalpiaceae</taxon>
        <taxon>Auriscalpium</taxon>
    </lineage>
</organism>
<proteinExistence type="predicted"/>
<sequence>MSFLTPVSSTSSRSAAHPQRGSHPWSNDPRLVDLHDRYRWYTIHANRSIKAARAGISEARLEQLYYEAEAEMGTNPAKYPYPGEYPTDAAGKATWWRKCDAVCNFPAVRFVQTRTNKEHMIQWWTAFMATNVISNCELDGRNMYTKLIKHADDEATKETDPNLGTSQPLAGALESPNLLDWVGVSFREPSTGLTHYVEDAGQTIAREDGGRA</sequence>
<reference evidence="1" key="2">
    <citation type="journal article" date="2022" name="New Phytol.">
        <title>Evolutionary transition to the ectomycorrhizal habit in the genomes of a hyperdiverse lineage of mushroom-forming fungi.</title>
        <authorList>
            <person name="Looney B."/>
            <person name="Miyauchi S."/>
            <person name="Morin E."/>
            <person name="Drula E."/>
            <person name="Courty P.E."/>
            <person name="Kohler A."/>
            <person name="Kuo A."/>
            <person name="LaButti K."/>
            <person name="Pangilinan J."/>
            <person name="Lipzen A."/>
            <person name="Riley R."/>
            <person name="Andreopoulos W."/>
            <person name="He G."/>
            <person name="Johnson J."/>
            <person name="Nolan M."/>
            <person name="Tritt A."/>
            <person name="Barry K.W."/>
            <person name="Grigoriev I.V."/>
            <person name="Nagy L.G."/>
            <person name="Hibbett D."/>
            <person name="Henrissat B."/>
            <person name="Matheny P.B."/>
            <person name="Labbe J."/>
            <person name="Martin F.M."/>
        </authorList>
    </citation>
    <scope>NUCLEOTIDE SEQUENCE</scope>
    <source>
        <strain evidence="1">FP105234-sp</strain>
    </source>
</reference>
<name>A0ACB8RWG9_9AGAM</name>
<dbReference type="EMBL" id="MU275884">
    <property type="protein sequence ID" value="KAI0048609.1"/>
    <property type="molecule type" value="Genomic_DNA"/>
</dbReference>
<dbReference type="Proteomes" id="UP000814033">
    <property type="component" value="Unassembled WGS sequence"/>
</dbReference>
<reference evidence="1" key="1">
    <citation type="submission" date="2021-02" db="EMBL/GenBank/DDBJ databases">
        <authorList>
            <consortium name="DOE Joint Genome Institute"/>
            <person name="Ahrendt S."/>
            <person name="Looney B.P."/>
            <person name="Miyauchi S."/>
            <person name="Morin E."/>
            <person name="Drula E."/>
            <person name="Courty P.E."/>
            <person name="Chicoki N."/>
            <person name="Fauchery L."/>
            <person name="Kohler A."/>
            <person name="Kuo A."/>
            <person name="Labutti K."/>
            <person name="Pangilinan J."/>
            <person name="Lipzen A."/>
            <person name="Riley R."/>
            <person name="Andreopoulos W."/>
            <person name="He G."/>
            <person name="Johnson J."/>
            <person name="Barry K.W."/>
            <person name="Grigoriev I.V."/>
            <person name="Nagy L."/>
            <person name="Hibbett D."/>
            <person name="Henrissat B."/>
            <person name="Matheny P.B."/>
            <person name="Labbe J."/>
            <person name="Martin F."/>
        </authorList>
    </citation>
    <scope>NUCLEOTIDE SEQUENCE</scope>
    <source>
        <strain evidence="1">FP105234-sp</strain>
    </source>
</reference>
<evidence type="ECO:0000313" key="2">
    <source>
        <dbReference type="Proteomes" id="UP000814033"/>
    </source>
</evidence>
<comment type="caution">
    <text evidence="1">The sequence shown here is derived from an EMBL/GenBank/DDBJ whole genome shotgun (WGS) entry which is preliminary data.</text>
</comment>
<keyword evidence="2" id="KW-1185">Reference proteome</keyword>
<gene>
    <name evidence="1" type="ORF">FA95DRAFT_1605115</name>
</gene>
<protein>
    <submittedName>
        <fullName evidence="1">Uncharacterized protein</fullName>
    </submittedName>
</protein>
<accession>A0ACB8RWG9</accession>